<dbReference type="PROSITE" id="PS51459">
    <property type="entry name" value="FIDO"/>
    <property type="match status" value="1"/>
</dbReference>
<dbReference type="InterPro" id="IPR036388">
    <property type="entry name" value="WH-like_DNA-bd_sf"/>
</dbReference>
<protein>
    <recommendedName>
        <fullName evidence="1">Fido domain-containing protein</fullName>
    </recommendedName>
</protein>
<dbReference type="Gene3D" id="1.10.10.10">
    <property type="entry name" value="Winged helix-like DNA-binding domain superfamily/Winged helix DNA-binding domain"/>
    <property type="match status" value="1"/>
</dbReference>
<evidence type="ECO:0000313" key="2">
    <source>
        <dbReference type="EMBL" id="CBI02598.1"/>
    </source>
</evidence>
<dbReference type="InterPro" id="IPR040198">
    <property type="entry name" value="Fido_containing"/>
</dbReference>
<reference evidence="2" key="1">
    <citation type="submission" date="2009-10" db="EMBL/GenBank/DDBJ databases">
        <title>Diversity of trophic interactions inside an arsenic-rich microbial ecosystem.</title>
        <authorList>
            <person name="Bertin P.N."/>
            <person name="Heinrich-Salmeron A."/>
            <person name="Pelletier E."/>
            <person name="Goulhen-Chollet F."/>
            <person name="Arsene-Ploetze F."/>
            <person name="Gallien S."/>
            <person name="Calteau A."/>
            <person name="Vallenet D."/>
            <person name="Casiot C."/>
            <person name="Chane-Woon-Ming B."/>
            <person name="Giloteaux L."/>
            <person name="Barakat M."/>
            <person name="Bonnefoy V."/>
            <person name="Bruneel O."/>
            <person name="Chandler M."/>
            <person name="Cleiss J."/>
            <person name="Duran R."/>
            <person name="Elbaz-Poulichet F."/>
            <person name="Fonknechten N."/>
            <person name="Lauga B."/>
            <person name="Mornico D."/>
            <person name="Ortet P."/>
            <person name="Schaeffer C."/>
            <person name="Siguier P."/>
            <person name="Alexander Thil Smith A."/>
            <person name="Van Dorsselaer A."/>
            <person name="Weissenbach J."/>
            <person name="Medigue C."/>
            <person name="Le Paslier D."/>
        </authorList>
    </citation>
    <scope>NUCLEOTIDE SEQUENCE</scope>
</reference>
<dbReference type="InterPro" id="IPR036597">
    <property type="entry name" value="Fido-like_dom_sf"/>
</dbReference>
<dbReference type="PANTHER" id="PTHR13504:SF33">
    <property type="entry name" value="FIC FAMILY PROTEIN"/>
    <property type="match status" value="1"/>
</dbReference>
<accession>E6Q5X7</accession>
<dbReference type="InterPro" id="IPR025230">
    <property type="entry name" value="DUF4172"/>
</dbReference>
<name>E6Q5X7_9ZZZZ</name>
<feature type="domain" description="Fido" evidence="1">
    <location>
        <begin position="115"/>
        <end position="274"/>
    </location>
</feature>
<dbReference type="InterPro" id="IPR003812">
    <property type="entry name" value="Fido"/>
</dbReference>
<dbReference type="PANTHER" id="PTHR13504">
    <property type="entry name" value="FIDO DOMAIN-CONTAINING PROTEIN DDB_G0283145"/>
    <property type="match status" value="1"/>
</dbReference>
<dbReference type="SUPFAM" id="SSF140931">
    <property type="entry name" value="Fic-like"/>
    <property type="match status" value="1"/>
</dbReference>
<dbReference type="Pfam" id="PF13776">
    <property type="entry name" value="DUF4172"/>
    <property type="match status" value="1"/>
</dbReference>
<evidence type="ECO:0000259" key="1">
    <source>
        <dbReference type="PROSITE" id="PS51459"/>
    </source>
</evidence>
<proteinExistence type="predicted"/>
<dbReference type="EMBL" id="CABO01000039">
    <property type="protein sequence ID" value="CBI02598.1"/>
    <property type="molecule type" value="Genomic_DNA"/>
</dbReference>
<dbReference type="Pfam" id="PF02661">
    <property type="entry name" value="Fic"/>
    <property type="match status" value="1"/>
</dbReference>
<organism evidence="2">
    <name type="scientific">mine drainage metagenome</name>
    <dbReference type="NCBI Taxonomy" id="410659"/>
    <lineage>
        <taxon>unclassified sequences</taxon>
        <taxon>metagenomes</taxon>
        <taxon>ecological metagenomes</taxon>
    </lineage>
</organism>
<comment type="caution">
    <text evidence="2">The sequence shown here is derived from an EMBL/GenBank/DDBJ whole genome shotgun (WGS) entry which is preliminary data.</text>
</comment>
<dbReference type="Gene3D" id="1.10.3290.10">
    <property type="entry name" value="Fido-like domain"/>
    <property type="match status" value="1"/>
</dbReference>
<sequence length="369" mass="41356">MRRTYLWEQPEWPALTYDRGALIAPLVAAAERFGQLAGIIDGATKRDREESEVRALVADAVDTSAIEGEKLDQNTVRDSIVRRLSLPGSGLRRADDRTEGVIDITLDALHDAEPVTEGRLLNWYERLFPIVRNNRPLRVIGAYRDDAEGPMTVQSSRAAGRDPIVHYEAVPANRVAEEMQRLIAYIETPSTEDGMIRAAIVHLWFLLIHPFEDGNGRIARALADLMLSRARGTTNRYCSLSRQILIEQATYYEELERAGFGSLDATLWITWFLGCYERAAAASIAIVQDVIRATNLFEFHGDAIYNTRQRKVVRKLLDGLQGNLTAKKYAALTKVSHDTANRDLANLVANGILRREGQSKNIHYLLADA</sequence>
<gene>
    <name evidence="2" type="ORF">CARN4_2446</name>
</gene>
<dbReference type="AlphaFoldDB" id="E6Q5X7"/>